<dbReference type="SUPFAM" id="SSF54060">
    <property type="entry name" value="His-Me finger endonucleases"/>
    <property type="match status" value="1"/>
</dbReference>
<dbReference type="PANTHER" id="PTHR13966">
    <property type="entry name" value="ENDONUCLEASE RELATED"/>
    <property type="match status" value="1"/>
</dbReference>
<evidence type="ECO:0000259" key="6">
    <source>
        <dbReference type="SMART" id="SM00477"/>
    </source>
</evidence>
<evidence type="ECO:0000256" key="4">
    <source>
        <dbReference type="PIRSR" id="PIRSR640255-1"/>
    </source>
</evidence>
<dbReference type="Gene3D" id="3.40.570.10">
    <property type="entry name" value="Extracellular Endonuclease, subunit A"/>
    <property type="match status" value="1"/>
</dbReference>
<evidence type="ECO:0000256" key="3">
    <source>
        <dbReference type="ARBA" id="ARBA00022759"/>
    </source>
</evidence>
<keyword evidence="2" id="KW-0540">Nuclease</keyword>
<dbReference type="FunFam" id="3.40.570.10:FF:000007">
    <property type="entry name" value="Alkaline nuclease"/>
    <property type="match status" value="1"/>
</dbReference>
<feature type="active site" description="Proton acceptor" evidence="4">
    <location>
        <position position="243"/>
    </location>
</feature>
<name>A0AAW1IFK3_POPJA</name>
<evidence type="ECO:0000256" key="5">
    <source>
        <dbReference type="PIRSR" id="PIRSR640255-2"/>
    </source>
</evidence>
<dbReference type="GO" id="GO:0005743">
    <property type="term" value="C:mitochondrial inner membrane"/>
    <property type="evidence" value="ECO:0007669"/>
    <property type="project" value="TreeGrafter"/>
</dbReference>
<dbReference type="GO" id="GO:0005634">
    <property type="term" value="C:nucleus"/>
    <property type="evidence" value="ECO:0007669"/>
    <property type="project" value="TreeGrafter"/>
</dbReference>
<evidence type="ECO:0000259" key="7">
    <source>
        <dbReference type="SMART" id="SM00892"/>
    </source>
</evidence>
<dbReference type="InterPro" id="IPR044929">
    <property type="entry name" value="DNA/RNA_non-sp_Endonuclease_sf"/>
</dbReference>
<reference evidence="8 9" key="1">
    <citation type="journal article" date="2024" name="BMC Genomics">
        <title>De novo assembly and annotation of Popillia japonica's genome with initial clues to its potential as an invasive pest.</title>
        <authorList>
            <person name="Cucini C."/>
            <person name="Boschi S."/>
            <person name="Funari R."/>
            <person name="Cardaioli E."/>
            <person name="Iannotti N."/>
            <person name="Marturano G."/>
            <person name="Paoli F."/>
            <person name="Bruttini M."/>
            <person name="Carapelli A."/>
            <person name="Frati F."/>
            <person name="Nardi F."/>
        </authorList>
    </citation>
    <scope>NUCLEOTIDE SEQUENCE [LARGE SCALE GENOMIC DNA]</scope>
    <source>
        <strain evidence="8">DMR45628</strain>
    </source>
</reference>
<keyword evidence="3 8" id="KW-0255">Endonuclease</keyword>
<keyword evidence="5" id="KW-0479">Metal-binding</keyword>
<dbReference type="AlphaFoldDB" id="A0AAW1IFK3"/>
<keyword evidence="9" id="KW-1185">Reference proteome</keyword>
<evidence type="ECO:0000313" key="8">
    <source>
        <dbReference type="EMBL" id="KAK9688316.1"/>
    </source>
</evidence>
<accession>A0AAW1IFK3</accession>
<dbReference type="GO" id="GO:0046872">
    <property type="term" value="F:metal ion binding"/>
    <property type="evidence" value="ECO:0007669"/>
    <property type="project" value="UniProtKB-KW"/>
</dbReference>
<dbReference type="SMART" id="SM00892">
    <property type="entry name" value="Endonuclease_NS"/>
    <property type="match status" value="1"/>
</dbReference>
<feature type="binding site" evidence="5">
    <location>
        <position position="273"/>
    </location>
    <ligand>
        <name>Mg(2+)</name>
        <dbReference type="ChEBI" id="CHEBI:18420"/>
        <note>catalytic</note>
    </ligand>
</feature>
<dbReference type="GO" id="GO:0006309">
    <property type="term" value="P:apoptotic DNA fragmentation"/>
    <property type="evidence" value="ECO:0007669"/>
    <property type="project" value="TreeGrafter"/>
</dbReference>
<evidence type="ECO:0000256" key="2">
    <source>
        <dbReference type="ARBA" id="ARBA00022722"/>
    </source>
</evidence>
<dbReference type="SMART" id="SM00477">
    <property type="entry name" value="NUC"/>
    <property type="match status" value="1"/>
</dbReference>
<dbReference type="InterPro" id="IPR020821">
    <property type="entry name" value="ENPP1-3/EXOG-like_nuc-like"/>
</dbReference>
<dbReference type="PANTHER" id="PTHR13966:SF19">
    <property type="entry name" value="NUCLEASE EXOG, MITOCHONDRIAL"/>
    <property type="match status" value="1"/>
</dbReference>
<evidence type="ECO:0000313" key="9">
    <source>
        <dbReference type="Proteomes" id="UP001458880"/>
    </source>
</evidence>
<proteinExistence type="inferred from homology"/>
<dbReference type="InterPro" id="IPR040255">
    <property type="entry name" value="Non-specific_endonuclease"/>
</dbReference>
<gene>
    <name evidence="8" type="ORF">QE152_g35637</name>
</gene>
<feature type="domain" description="ENPP1-3/EXOG-like endonuclease/phosphodiesterase" evidence="6">
    <location>
        <begin position="198"/>
        <end position="371"/>
    </location>
</feature>
<comment type="caution">
    <text evidence="8">The sequence shown here is derived from an EMBL/GenBank/DDBJ whole genome shotgun (WGS) entry which is preliminary data.</text>
</comment>
<keyword evidence="3 8" id="KW-0378">Hydrolase</keyword>
<dbReference type="Proteomes" id="UP001458880">
    <property type="component" value="Unassembled WGS sequence"/>
</dbReference>
<dbReference type="GO" id="GO:0000014">
    <property type="term" value="F:single-stranded DNA endodeoxyribonuclease activity"/>
    <property type="evidence" value="ECO:0007669"/>
    <property type="project" value="TreeGrafter"/>
</dbReference>
<dbReference type="GO" id="GO:0003676">
    <property type="term" value="F:nucleic acid binding"/>
    <property type="evidence" value="ECO:0007669"/>
    <property type="project" value="InterPro"/>
</dbReference>
<feature type="domain" description="DNA/RNA non-specific endonuclease/pyrophosphatase/phosphodiesterase" evidence="7">
    <location>
        <begin position="153"/>
        <end position="396"/>
    </location>
</feature>
<evidence type="ECO:0000256" key="1">
    <source>
        <dbReference type="ARBA" id="ARBA00010052"/>
    </source>
</evidence>
<dbReference type="Pfam" id="PF01223">
    <property type="entry name" value="Endonuclease_NS"/>
    <property type="match status" value="1"/>
</dbReference>
<dbReference type="EMBL" id="JASPKY010000596">
    <property type="protein sequence ID" value="KAK9688316.1"/>
    <property type="molecule type" value="Genomic_DNA"/>
</dbReference>
<sequence>MFILSLVLMSLTTALVTYTTTTAYLAKLSIVHPDCTVSINKDLAPVAPLLLKTTLGKPEFVLPTVDDKIILKQSDIIEIFCPDSFISVNGAPLAVDLSQIICCDGNFMLNNKAVRFSTLSCTKPPKDVARYTGNKCLDYYQEFEIGYKYKNDFLTLITGCFKKIHKITLYTLNTISKTIAGGKSAHPRKSSWKQGSFYSGVIVDNLYKRNNQRIAVNKQLGLNIGSTQYITEYDQKYYLSRGHLTPKADFIYGSQQDATFYFVNAIPQWNLLNIGNWKILENNLRKLASNRRIDLKIYTGTAEILSLPHNFDKRPVQLFLDERKILPIPKFIWKVVYHEASGRGVAFVGVNNPFLKEDVDEYSICKNVCDKLSDYIQINLNYTTHGYVYCCEVGNLMQTVSTIPRLNVIGLLT</sequence>
<organism evidence="8 9">
    <name type="scientific">Popillia japonica</name>
    <name type="common">Japanese beetle</name>
    <dbReference type="NCBI Taxonomy" id="7064"/>
    <lineage>
        <taxon>Eukaryota</taxon>
        <taxon>Metazoa</taxon>
        <taxon>Ecdysozoa</taxon>
        <taxon>Arthropoda</taxon>
        <taxon>Hexapoda</taxon>
        <taxon>Insecta</taxon>
        <taxon>Pterygota</taxon>
        <taxon>Neoptera</taxon>
        <taxon>Endopterygota</taxon>
        <taxon>Coleoptera</taxon>
        <taxon>Polyphaga</taxon>
        <taxon>Scarabaeiformia</taxon>
        <taxon>Scarabaeidae</taxon>
        <taxon>Rutelinae</taxon>
        <taxon>Popillia</taxon>
    </lineage>
</organism>
<dbReference type="InterPro" id="IPR001604">
    <property type="entry name" value="Endo_G_ENPP1-like_dom"/>
</dbReference>
<protein>
    <submittedName>
        <fullName evidence="8">DNA/RNA non-specific endonuclease</fullName>
    </submittedName>
</protein>
<dbReference type="InterPro" id="IPR044925">
    <property type="entry name" value="His-Me_finger_sf"/>
</dbReference>
<dbReference type="GO" id="GO:0004521">
    <property type="term" value="F:RNA endonuclease activity"/>
    <property type="evidence" value="ECO:0007669"/>
    <property type="project" value="TreeGrafter"/>
</dbReference>
<comment type="similarity">
    <text evidence="1">Belongs to the DNA/RNA non-specific endonuclease family.</text>
</comment>